<sequence>MSQLEINLKFIENLSRKLLFFFSGASTAITGTAFVIFVIKEIMK</sequence>
<proteinExistence type="predicted"/>
<dbReference type="AlphaFoldDB" id="A0A381TJT8"/>
<protein>
    <submittedName>
        <fullName evidence="2">Uncharacterized protein</fullName>
    </submittedName>
</protein>
<evidence type="ECO:0000313" key="2">
    <source>
        <dbReference type="EMBL" id="SVA16300.1"/>
    </source>
</evidence>
<dbReference type="EMBL" id="UINC01004710">
    <property type="protein sequence ID" value="SVA16300.1"/>
    <property type="molecule type" value="Genomic_DNA"/>
</dbReference>
<keyword evidence="1" id="KW-0812">Transmembrane</keyword>
<keyword evidence="1" id="KW-1133">Transmembrane helix</keyword>
<reference evidence="2" key="1">
    <citation type="submission" date="2018-05" db="EMBL/GenBank/DDBJ databases">
        <authorList>
            <person name="Lanie J.A."/>
            <person name="Ng W.-L."/>
            <person name="Kazmierczak K.M."/>
            <person name="Andrzejewski T.M."/>
            <person name="Davidsen T.M."/>
            <person name="Wayne K.J."/>
            <person name="Tettelin H."/>
            <person name="Glass J.I."/>
            <person name="Rusch D."/>
            <person name="Podicherti R."/>
            <person name="Tsui H.-C.T."/>
            <person name="Winkler M.E."/>
        </authorList>
    </citation>
    <scope>NUCLEOTIDE SEQUENCE</scope>
</reference>
<keyword evidence="1" id="KW-0472">Membrane</keyword>
<name>A0A381TJT8_9ZZZZ</name>
<organism evidence="2">
    <name type="scientific">marine metagenome</name>
    <dbReference type="NCBI Taxonomy" id="408172"/>
    <lineage>
        <taxon>unclassified sequences</taxon>
        <taxon>metagenomes</taxon>
        <taxon>ecological metagenomes</taxon>
    </lineage>
</organism>
<accession>A0A381TJT8</accession>
<evidence type="ECO:0000256" key="1">
    <source>
        <dbReference type="SAM" id="Phobius"/>
    </source>
</evidence>
<gene>
    <name evidence="2" type="ORF">METZ01_LOCUS69154</name>
</gene>
<feature type="transmembrane region" description="Helical" evidence="1">
    <location>
        <begin position="20"/>
        <end position="39"/>
    </location>
</feature>